<keyword evidence="2" id="KW-1015">Disulfide bond</keyword>
<dbReference type="Proteomes" id="UP000887577">
    <property type="component" value="Unplaced"/>
</dbReference>
<feature type="compositionally biased region" description="Basic and acidic residues" evidence="3">
    <location>
        <begin position="335"/>
        <end position="349"/>
    </location>
</feature>
<dbReference type="InterPro" id="IPR036383">
    <property type="entry name" value="TSP1_rpt_sf"/>
</dbReference>
<dbReference type="PANTHER" id="PTHR22906:SF21">
    <property type="entry name" value="SEMA DOMAIN-CONTAINING PROTEIN"/>
    <property type="match status" value="1"/>
</dbReference>
<dbReference type="SMART" id="SM00209">
    <property type="entry name" value="TSP1"/>
    <property type="match status" value="4"/>
</dbReference>
<evidence type="ECO:0000313" key="4">
    <source>
        <dbReference type="Proteomes" id="UP000887577"/>
    </source>
</evidence>
<keyword evidence="1" id="KW-0677">Repeat</keyword>
<dbReference type="PANTHER" id="PTHR22906">
    <property type="entry name" value="PROPERDIN"/>
    <property type="match status" value="1"/>
</dbReference>
<evidence type="ECO:0000256" key="2">
    <source>
        <dbReference type="ARBA" id="ARBA00023157"/>
    </source>
</evidence>
<evidence type="ECO:0000313" key="5">
    <source>
        <dbReference type="WBParaSite" id="PSU_v2.g9303.t1"/>
    </source>
</evidence>
<evidence type="ECO:0000256" key="3">
    <source>
        <dbReference type="SAM" id="MobiDB-lite"/>
    </source>
</evidence>
<evidence type="ECO:0000256" key="1">
    <source>
        <dbReference type="ARBA" id="ARBA00022737"/>
    </source>
</evidence>
<accession>A0A914Z9F4</accession>
<keyword evidence="4" id="KW-1185">Reference proteome</keyword>
<dbReference type="Gene3D" id="2.20.100.10">
    <property type="entry name" value="Thrombospondin type-1 (TSP1) repeat"/>
    <property type="match status" value="2"/>
</dbReference>
<sequence length="457" mass="50638">MWASWSGCNAVCGTGSKVRSRICQVDVGFGGISEMSTNFQTDTLLSPFQSGIRPIRPQISMRGKRQAWNLPPRPPQTYVTAPTMVDPRCDCVGRSVETEVCTASECPAEPQIDPCSWSEWSPWCGCSGNCQQGIRARTRFCHQEEDATRHRPGRRNFGTCDCPGEKVQTQDCLPTQCSSSGGGAGRSSSSRPRGAVLFAERDLMMPKEKINEIGEFGIITKKKLQKNNQKSDDFIIKDEKDKNFDIFEDEDEVTSCSWSDWSEWTKCGVDFLKQRTRFCVGLKALINNCECRGATMQQTSCQPDRDAHNYKPSSSAVLSVSRDILNEKLSSIDKQQHDEVHSDIPESPKTKIRPLGGSGVPGSTLSDSSTGIKFLSGSDIITASEDLEDSKDSLNCTWSEWQSWGPCDGICGEEGERKRKRECPCKSCNGGITTEIQICKTPPCSFNLNNHKKNPFD</sequence>
<dbReference type="AlphaFoldDB" id="A0A914Z9F4"/>
<dbReference type="WBParaSite" id="PSU_v2.g9303.t1">
    <property type="protein sequence ID" value="PSU_v2.g9303.t1"/>
    <property type="gene ID" value="PSU_v2.g9303"/>
</dbReference>
<reference evidence="5" key="1">
    <citation type="submission" date="2022-11" db="UniProtKB">
        <authorList>
            <consortium name="WormBaseParasite"/>
        </authorList>
    </citation>
    <scope>IDENTIFICATION</scope>
</reference>
<name>A0A914Z9F4_9BILA</name>
<dbReference type="InterPro" id="IPR000884">
    <property type="entry name" value="TSP1_rpt"/>
</dbReference>
<dbReference type="PROSITE" id="PS50092">
    <property type="entry name" value="TSP1"/>
    <property type="match status" value="4"/>
</dbReference>
<feature type="region of interest" description="Disordered" evidence="3">
    <location>
        <begin position="335"/>
        <end position="364"/>
    </location>
</feature>
<dbReference type="SUPFAM" id="SSF82895">
    <property type="entry name" value="TSP-1 type 1 repeat"/>
    <property type="match status" value="4"/>
</dbReference>
<protein>
    <submittedName>
        <fullName evidence="5">Uncharacterized protein</fullName>
    </submittedName>
</protein>
<proteinExistence type="predicted"/>
<organism evidence="4 5">
    <name type="scientific">Panagrolaimus superbus</name>
    <dbReference type="NCBI Taxonomy" id="310955"/>
    <lineage>
        <taxon>Eukaryota</taxon>
        <taxon>Metazoa</taxon>
        <taxon>Ecdysozoa</taxon>
        <taxon>Nematoda</taxon>
        <taxon>Chromadorea</taxon>
        <taxon>Rhabditida</taxon>
        <taxon>Tylenchina</taxon>
        <taxon>Panagrolaimomorpha</taxon>
        <taxon>Panagrolaimoidea</taxon>
        <taxon>Panagrolaimidae</taxon>
        <taxon>Panagrolaimus</taxon>
    </lineage>
</organism>
<dbReference type="InterPro" id="IPR052065">
    <property type="entry name" value="Compl_asym_regulator"/>
</dbReference>
<dbReference type="Pfam" id="PF00090">
    <property type="entry name" value="TSP_1"/>
    <property type="match status" value="3"/>
</dbReference>